<keyword evidence="1" id="KW-0472">Membrane</keyword>
<feature type="transmembrane region" description="Helical" evidence="1">
    <location>
        <begin position="57"/>
        <end position="77"/>
    </location>
</feature>
<protein>
    <submittedName>
        <fullName evidence="2">Uncharacterized protein</fullName>
    </submittedName>
</protein>
<accession>A0A1W2LHL6</accession>
<evidence type="ECO:0000256" key="1">
    <source>
        <dbReference type="SAM" id="Phobius"/>
    </source>
</evidence>
<evidence type="ECO:0000313" key="3">
    <source>
        <dbReference type="Proteomes" id="UP000076660"/>
    </source>
</evidence>
<sequence length="79" mass="8918">MHGELGGVRTDLADLARDLRAHMMQQGPEIAVIKRRLDEIERDVADLQMSKKDTWKFWGTIAVAVLAVVVSWLFTLIGK</sequence>
<keyword evidence="1" id="KW-1133">Transmembrane helix</keyword>
<proteinExistence type="predicted"/>
<comment type="caution">
    <text evidence="2">The sequence shown here is derived from an EMBL/GenBank/DDBJ whole genome shotgun (WGS) entry which is preliminary data.</text>
</comment>
<dbReference type="AlphaFoldDB" id="A0A1W2LHL6"/>
<gene>
    <name evidence="2" type="ORF">AVR91_0238735</name>
</gene>
<evidence type="ECO:0000313" key="2">
    <source>
        <dbReference type="EMBL" id="ONF62303.1"/>
    </source>
</evidence>
<dbReference type="EMBL" id="LQMT02000042">
    <property type="protein sequence ID" value="ONF62303.1"/>
    <property type="molecule type" value="Genomic_DNA"/>
</dbReference>
<organism evidence="2 3">
    <name type="scientific">Amycolatopsis keratiniphila subsp. keratiniphila</name>
    <dbReference type="NCBI Taxonomy" id="227715"/>
    <lineage>
        <taxon>Bacteria</taxon>
        <taxon>Bacillati</taxon>
        <taxon>Actinomycetota</taxon>
        <taxon>Actinomycetes</taxon>
        <taxon>Pseudonocardiales</taxon>
        <taxon>Pseudonocardiaceae</taxon>
        <taxon>Amycolatopsis</taxon>
        <taxon>Amycolatopsis japonica group</taxon>
    </lineage>
</organism>
<name>A0A1W2LHL6_9PSEU</name>
<dbReference type="Proteomes" id="UP000076660">
    <property type="component" value="Unassembled WGS sequence"/>
</dbReference>
<keyword evidence="1" id="KW-0812">Transmembrane</keyword>
<reference evidence="2 3" key="1">
    <citation type="submission" date="2016-12" db="EMBL/GenBank/DDBJ databases">
        <title>Amycolatopsis keratiniphila subsp. keratiniphila genome sequencing and assembly.</title>
        <authorList>
            <person name="Mayilraj S."/>
            <person name="Kaur N."/>
        </authorList>
    </citation>
    <scope>NUCLEOTIDE SEQUENCE [LARGE SCALE GENOMIC DNA]</scope>
    <source>
        <strain evidence="2 3">DSM 44409</strain>
    </source>
</reference>